<dbReference type="Proteomes" id="UP000505377">
    <property type="component" value="Chromosome"/>
</dbReference>
<dbReference type="AlphaFoldDB" id="A0A6M6JNQ3"/>
<sequence>MRVVDGPPERGLAELGRYVEERRTGVGHPGPDPGRIEPTPRRTLDEVLLR</sequence>
<evidence type="ECO:0000313" key="3">
    <source>
        <dbReference type="Proteomes" id="UP000505377"/>
    </source>
</evidence>
<evidence type="ECO:0000256" key="1">
    <source>
        <dbReference type="SAM" id="MobiDB-lite"/>
    </source>
</evidence>
<organism evidence="2 3">
    <name type="scientific">Pseudonocardia broussonetiae</name>
    <dbReference type="NCBI Taxonomy" id="2736640"/>
    <lineage>
        <taxon>Bacteria</taxon>
        <taxon>Bacillati</taxon>
        <taxon>Actinomycetota</taxon>
        <taxon>Actinomycetes</taxon>
        <taxon>Pseudonocardiales</taxon>
        <taxon>Pseudonocardiaceae</taxon>
        <taxon>Pseudonocardia</taxon>
    </lineage>
</organism>
<dbReference type="RefSeq" id="WP_172163786.1">
    <property type="nucleotide sequence ID" value="NZ_CP053564.1"/>
</dbReference>
<dbReference type="EMBL" id="CP053564">
    <property type="protein sequence ID" value="QJY48995.1"/>
    <property type="molecule type" value="Genomic_DNA"/>
</dbReference>
<feature type="compositionally biased region" description="Basic and acidic residues" evidence="1">
    <location>
        <begin position="34"/>
        <end position="50"/>
    </location>
</feature>
<accession>A0A6M6JNQ3</accession>
<name>A0A6M6JNQ3_9PSEU</name>
<gene>
    <name evidence="2" type="ORF">HOP40_27100</name>
</gene>
<feature type="region of interest" description="Disordered" evidence="1">
    <location>
        <begin position="20"/>
        <end position="50"/>
    </location>
</feature>
<keyword evidence="3" id="KW-1185">Reference proteome</keyword>
<reference evidence="2 3" key="1">
    <citation type="submission" date="2020-05" db="EMBL/GenBank/DDBJ databases">
        <authorList>
            <person name="Mo P."/>
        </authorList>
    </citation>
    <scope>NUCLEOTIDE SEQUENCE [LARGE SCALE GENOMIC DNA]</scope>
    <source>
        <strain evidence="2 3">Gen01</strain>
    </source>
</reference>
<evidence type="ECO:0000313" key="2">
    <source>
        <dbReference type="EMBL" id="QJY48995.1"/>
    </source>
</evidence>
<protein>
    <submittedName>
        <fullName evidence="2">Uncharacterized protein</fullName>
    </submittedName>
</protein>
<proteinExistence type="predicted"/>
<dbReference type="KEGG" id="pbro:HOP40_27100"/>